<evidence type="ECO:0000256" key="6">
    <source>
        <dbReference type="ARBA" id="ARBA00023146"/>
    </source>
</evidence>
<dbReference type="Gene3D" id="1.20.58.180">
    <property type="entry name" value="Class II aaRS and biotin synthetases, domain 2"/>
    <property type="match status" value="1"/>
</dbReference>
<evidence type="ECO:0000256" key="7">
    <source>
        <dbReference type="ARBA" id="ARBA00047937"/>
    </source>
</evidence>
<dbReference type="InterPro" id="IPR002310">
    <property type="entry name" value="Gly-tRNA_ligase_asu"/>
</dbReference>
<dbReference type="InterPro" id="IPR045864">
    <property type="entry name" value="aa-tRNA-synth_II/BPL/LPL"/>
</dbReference>
<dbReference type="GO" id="GO:0006426">
    <property type="term" value="P:glycyl-tRNA aminoacylation"/>
    <property type="evidence" value="ECO:0007669"/>
    <property type="project" value="UniProtKB-UniRule"/>
</dbReference>
<reference evidence="10 11" key="1">
    <citation type="submission" date="2020-05" db="EMBL/GenBank/DDBJ databases">
        <title>Flexivirga sp. ID2601S isolated from air conditioner.</title>
        <authorList>
            <person name="Kim D.H."/>
        </authorList>
    </citation>
    <scope>NUCLEOTIDE SEQUENCE [LARGE SCALE GENOMIC DNA]</scope>
    <source>
        <strain evidence="10 11">ID2601S</strain>
    </source>
</reference>
<dbReference type="Pfam" id="PF02091">
    <property type="entry name" value="tRNA-synt_2e"/>
    <property type="match status" value="1"/>
</dbReference>
<evidence type="ECO:0000256" key="2">
    <source>
        <dbReference type="ARBA" id="ARBA00022598"/>
    </source>
</evidence>
<dbReference type="PANTHER" id="PTHR30075">
    <property type="entry name" value="GLYCYL-TRNA SYNTHETASE"/>
    <property type="match status" value="1"/>
</dbReference>
<dbReference type="GO" id="GO:0004820">
    <property type="term" value="F:glycine-tRNA ligase activity"/>
    <property type="evidence" value="ECO:0007669"/>
    <property type="project" value="UniProtKB-UniRule"/>
</dbReference>
<dbReference type="PROSITE" id="PS50861">
    <property type="entry name" value="AA_TRNA_LIGASE_II_GLYAB"/>
    <property type="match status" value="2"/>
</dbReference>
<dbReference type="NCBIfam" id="NF006827">
    <property type="entry name" value="PRK09348.1"/>
    <property type="match status" value="1"/>
</dbReference>
<dbReference type="NCBIfam" id="NF011499">
    <property type="entry name" value="PRK14908.1"/>
    <property type="match status" value="1"/>
</dbReference>
<dbReference type="PANTHER" id="PTHR30075:SF2">
    <property type="entry name" value="GLYCINE--TRNA LIGASE, CHLOROPLASTIC_MITOCHONDRIAL 2"/>
    <property type="match status" value="1"/>
</dbReference>
<accession>A0A849AHW9</accession>
<name>A0A849AHW9_9MICO</name>
<evidence type="ECO:0000256" key="5">
    <source>
        <dbReference type="ARBA" id="ARBA00022917"/>
    </source>
</evidence>
<keyword evidence="2 9" id="KW-0436">Ligase</keyword>
<keyword evidence="4 9" id="KW-0067">ATP-binding</keyword>
<dbReference type="SUPFAM" id="SSF109604">
    <property type="entry name" value="HD-domain/PDEase-like"/>
    <property type="match status" value="1"/>
</dbReference>
<comment type="caution">
    <text evidence="10">The sequence shown here is derived from an EMBL/GenBank/DDBJ whole genome shotgun (WGS) entry which is preliminary data.</text>
</comment>
<dbReference type="FunFam" id="3.30.930.10:FF:000006">
    <property type="entry name" value="Glycine--tRNA ligase alpha subunit"/>
    <property type="match status" value="1"/>
</dbReference>
<evidence type="ECO:0000313" key="11">
    <source>
        <dbReference type="Proteomes" id="UP000557772"/>
    </source>
</evidence>
<dbReference type="NCBIfam" id="TIGR00388">
    <property type="entry name" value="glyQ"/>
    <property type="match status" value="1"/>
</dbReference>
<comment type="catalytic activity">
    <reaction evidence="7 9">
        <text>tRNA(Gly) + glycine + ATP = glycyl-tRNA(Gly) + AMP + diphosphate</text>
        <dbReference type="Rhea" id="RHEA:16013"/>
        <dbReference type="Rhea" id="RHEA-COMP:9664"/>
        <dbReference type="Rhea" id="RHEA-COMP:9683"/>
        <dbReference type="ChEBI" id="CHEBI:30616"/>
        <dbReference type="ChEBI" id="CHEBI:33019"/>
        <dbReference type="ChEBI" id="CHEBI:57305"/>
        <dbReference type="ChEBI" id="CHEBI:78442"/>
        <dbReference type="ChEBI" id="CHEBI:78522"/>
        <dbReference type="ChEBI" id="CHEBI:456215"/>
        <dbReference type="EC" id="6.1.1.14"/>
    </reaction>
</comment>
<evidence type="ECO:0000256" key="9">
    <source>
        <dbReference type="HAMAP-Rule" id="MF_00255"/>
    </source>
</evidence>
<protein>
    <recommendedName>
        <fullName evidence="8 9">Multifunctional fusion protein</fullName>
    </recommendedName>
    <domain>
        <recommendedName>
            <fullName evidence="9">Glycine--tRNA ligase beta subunit</fullName>
            <ecNumber evidence="9">6.1.1.14</ecNumber>
        </recommendedName>
        <alternativeName>
            <fullName evidence="9">Glycyl-tRNA synthetase beta subunit</fullName>
            <shortName evidence="9">GlyRS</shortName>
        </alternativeName>
    </domain>
    <domain>
        <recommendedName>
            <fullName evidence="8">Glycine--tRNA ligase alpha subunit</fullName>
        </recommendedName>
        <alternativeName>
            <fullName evidence="8">Glycyl-tRNA synthetase alpha subunit</fullName>
        </alternativeName>
    </domain>
</protein>
<evidence type="ECO:0000256" key="1">
    <source>
        <dbReference type="ARBA" id="ARBA00008226"/>
    </source>
</evidence>
<keyword evidence="5 9" id="KW-0648">Protein biosynthesis</keyword>
<dbReference type="RefSeq" id="WP_171155873.1">
    <property type="nucleotide sequence ID" value="NZ_JABENB010000002.1"/>
</dbReference>
<dbReference type="HAMAP" id="MF_00254">
    <property type="entry name" value="Gly_tRNA_synth_alpha"/>
    <property type="match status" value="1"/>
</dbReference>
<keyword evidence="9" id="KW-0963">Cytoplasm</keyword>
<dbReference type="AlphaFoldDB" id="A0A849AHW9"/>
<comment type="subunit">
    <text evidence="9">Tetramer of two alpha and two beta subunits.</text>
</comment>
<dbReference type="NCBIfam" id="TIGR00211">
    <property type="entry name" value="glyS"/>
    <property type="match status" value="1"/>
</dbReference>
<dbReference type="EMBL" id="JABENB010000002">
    <property type="protein sequence ID" value="NNG39989.1"/>
    <property type="molecule type" value="Genomic_DNA"/>
</dbReference>
<evidence type="ECO:0000313" key="10">
    <source>
        <dbReference type="EMBL" id="NNG39989.1"/>
    </source>
</evidence>
<sequence>MLTVQDALIRLQKFWTDRGCMVVQPYNTEVGAGTMNPATLMRVLGPEPWRVAYVEPSVRPDDSRYGENPNRLQTHTQFQVILKPDPGNPQELYLESLEALDIDIHAHDIRFVEDNWAQPAIGAWGLGWEVWLDGMEITQFTYFQQVGGQNLDPVSVELTYGIERIMMAQQGVSHFKDLQYAPGITYGEAFGQQEYEMSRYYLDDADVQTNQDFFDRYVAESKRLIEARLPIPAYTYVLKSSHAFNVLDARGAISTTERAKAFSTMRGLARDVSKLWVERRGELDFPLMKADSAKVLAGAAVRHPADEPEDVDVTALPDTAQTLAVEIGVEELPPHVVDQAIDFVRTALTEKLDGSRLTHGAIEVTGTPRRIVAVVADVAPHEPDAETLRKGPKVAAAYDESGALTKAAQGFARGQQVDVSSLVRADFDGAEHVAVRVTEQGRDVLTVTGQIVAEVIESLRADKNMRWNDPQLSYSRPIRWVVALWGETVVPVRASELHAGRTTYVHRTDAEPLVRVAKADDLTRVLDTHGIVLDPKVRRQQVVDQSQALAESVGGTIDFEGESDLVDEITNLVEQPHAILGGYGTKYLELPEQILTTVMRKHQRYLPVRDADGKLLPHFVTVANGDCDEELVRLGNETVVRARYEDAAFFYDADKQLPLADLRAGIDKLTFENRLGSMAQRSDRINDVARELASVIGLSGEHRKTLERAGELAKFDLSSQMVIELSSLAGVMARDYAAQAGETPQVADALWEMELPRSAGDALPYSLPGALLSLADRFDLLTAMFAIGAKPTGSSDPYALRRAALGLVSVLRSQPSFGKLTVDLGLSVAAQRLRKQGIDVSDESIASAKEFVIGRFEQALRDEGVSVDSIAAVAPLAAAPGVAVQALADIDAAARADDRFPALVGAVQRITRIVPPETPASYDRALLASDAEDALAVYVDELPDHANDGLPQWVPDALPLVAPLAKFFDDVMVMADDPQLRATRLGLLQTIVERAPRGIDWRALNTALGRDRVS</sequence>
<gene>
    <name evidence="8" type="primary">glyQ</name>
    <name evidence="9" type="synonym">glyS</name>
    <name evidence="10" type="ORF">HJ588_12010</name>
</gene>
<proteinExistence type="inferred from homology"/>
<dbReference type="Proteomes" id="UP000557772">
    <property type="component" value="Unassembled WGS sequence"/>
</dbReference>
<organism evidence="10 11">
    <name type="scientific">Flexivirga aerilata</name>
    <dbReference type="NCBI Taxonomy" id="1656889"/>
    <lineage>
        <taxon>Bacteria</taxon>
        <taxon>Bacillati</taxon>
        <taxon>Actinomycetota</taxon>
        <taxon>Actinomycetes</taxon>
        <taxon>Micrococcales</taxon>
        <taxon>Dermacoccaceae</taxon>
        <taxon>Flexivirga</taxon>
    </lineage>
</organism>
<dbReference type="Gene3D" id="3.30.930.10">
    <property type="entry name" value="Bira Bifunctional Protein, Domain 2"/>
    <property type="match status" value="1"/>
</dbReference>
<dbReference type="HAMAP" id="MF_00255">
    <property type="entry name" value="Gly_tRNA_synth_beta"/>
    <property type="match status" value="1"/>
</dbReference>
<dbReference type="GO" id="GO:0005829">
    <property type="term" value="C:cytosol"/>
    <property type="evidence" value="ECO:0007669"/>
    <property type="project" value="TreeGrafter"/>
</dbReference>
<comment type="subcellular location">
    <subcellularLocation>
        <location evidence="9">Cytoplasm</location>
    </subcellularLocation>
</comment>
<evidence type="ECO:0000256" key="3">
    <source>
        <dbReference type="ARBA" id="ARBA00022741"/>
    </source>
</evidence>
<keyword evidence="3 9" id="KW-0547">Nucleotide-binding</keyword>
<dbReference type="EC" id="6.1.1.14" evidence="9"/>
<dbReference type="SUPFAM" id="SSF55681">
    <property type="entry name" value="Class II aaRS and biotin synthetases"/>
    <property type="match status" value="1"/>
</dbReference>
<keyword evidence="11" id="KW-1185">Reference proteome</keyword>
<evidence type="ECO:0000256" key="4">
    <source>
        <dbReference type="ARBA" id="ARBA00022840"/>
    </source>
</evidence>
<dbReference type="GO" id="GO:0005524">
    <property type="term" value="F:ATP binding"/>
    <property type="evidence" value="ECO:0007669"/>
    <property type="project" value="UniProtKB-UniRule"/>
</dbReference>
<dbReference type="Pfam" id="PF02092">
    <property type="entry name" value="tRNA_synt_2f"/>
    <property type="match status" value="1"/>
</dbReference>
<evidence type="ECO:0000256" key="8">
    <source>
        <dbReference type="HAMAP-Rule" id="MF_00254"/>
    </source>
</evidence>
<dbReference type="PRINTS" id="PR01044">
    <property type="entry name" value="TRNASYNTHGA"/>
</dbReference>
<dbReference type="InterPro" id="IPR006194">
    <property type="entry name" value="Gly-tRNA-synth_heterodimer"/>
</dbReference>
<dbReference type="InterPro" id="IPR015944">
    <property type="entry name" value="Gly-tRNA-synth_bsu"/>
</dbReference>
<comment type="similarity">
    <text evidence="1 9">Belongs to the class-II aminoacyl-tRNA synthetase family.</text>
</comment>
<keyword evidence="6 9" id="KW-0030">Aminoacyl-tRNA synthetase</keyword>